<dbReference type="Proteomes" id="UP000681722">
    <property type="component" value="Unassembled WGS sequence"/>
</dbReference>
<gene>
    <name evidence="2" type="ORF">GPM918_LOCUS6734</name>
    <name evidence="3" type="ORF">OVA965_LOCUS25813</name>
    <name evidence="4" type="ORF">SRO942_LOCUS6734</name>
    <name evidence="5" type="ORF">TMI583_LOCUS26547</name>
</gene>
<dbReference type="Proteomes" id="UP000677228">
    <property type="component" value="Unassembled WGS sequence"/>
</dbReference>
<proteinExistence type="predicted"/>
<dbReference type="OrthoDB" id="6161911at2759"/>
<dbReference type="GO" id="GO:0045271">
    <property type="term" value="C:respiratory chain complex I"/>
    <property type="evidence" value="ECO:0007669"/>
    <property type="project" value="InterPro"/>
</dbReference>
<organism evidence="2 6">
    <name type="scientific">Didymodactylos carnosus</name>
    <dbReference type="NCBI Taxonomy" id="1234261"/>
    <lineage>
        <taxon>Eukaryota</taxon>
        <taxon>Metazoa</taxon>
        <taxon>Spiralia</taxon>
        <taxon>Gnathifera</taxon>
        <taxon>Rotifera</taxon>
        <taxon>Eurotatoria</taxon>
        <taxon>Bdelloidea</taxon>
        <taxon>Philodinida</taxon>
        <taxon>Philodinidae</taxon>
        <taxon>Didymodactylos</taxon>
    </lineage>
</organism>
<dbReference type="GO" id="GO:0005739">
    <property type="term" value="C:mitochondrion"/>
    <property type="evidence" value="ECO:0007669"/>
    <property type="project" value="InterPro"/>
</dbReference>
<evidence type="ECO:0000313" key="4">
    <source>
        <dbReference type="EMBL" id="CAF3651474.1"/>
    </source>
</evidence>
<sequence length="100" mass="11486">MITSIFRKQPFFLIQSFLQGVQLRSIAATTNEKQLNSKPVKPPSQLSQSSTKKSEYLAADMYDYNLYSHYDLETSMSKYRLKQPSAFDKLIPDPPPPPKK</sequence>
<accession>A0A813XE03</accession>
<evidence type="ECO:0000313" key="2">
    <source>
        <dbReference type="EMBL" id="CAF0863923.1"/>
    </source>
</evidence>
<evidence type="ECO:0000313" key="6">
    <source>
        <dbReference type="Proteomes" id="UP000663829"/>
    </source>
</evidence>
<dbReference type="Pfam" id="PF15880">
    <property type="entry name" value="NDUFV3"/>
    <property type="match status" value="1"/>
</dbReference>
<dbReference type="AlphaFoldDB" id="A0A813XE03"/>
<dbReference type="EMBL" id="CAJNOQ010001053">
    <property type="protein sequence ID" value="CAF0863923.1"/>
    <property type="molecule type" value="Genomic_DNA"/>
</dbReference>
<dbReference type="Proteomes" id="UP000682733">
    <property type="component" value="Unassembled WGS sequence"/>
</dbReference>
<feature type="region of interest" description="Disordered" evidence="1">
    <location>
        <begin position="32"/>
        <end position="52"/>
    </location>
</feature>
<dbReference type="EMBL" id="CAJOBC010001053">
    <property type="protein sequence ID" value="CAF3651474.1"/>
    <property type="molecule type" value="Genomic_DNA"/>
</dbReference>
<keyword evidence="6" id="KW-1185">Reference proteome</keyword>
<reference evidence="2" key="1">
    <citation type="submission" date="2021-02" db="EMBL/GenBank/DDBJ databases">
        <authorList>
            <person name="Nowell W R."/>
        </authorList>
    </citation>
    <scope>NUCLEOTIDE SEQUENCE</scope>
</reference>
<evidence type="ECO:0008006" key="7">
    <source>
        <dbReference type="Google" id="ProtNLM"/>
    </source>
</evidence>
<evidence type="ECO:0000313" key="3">
    <source>
        <dbReference type="EMBL" id="CAF1240764.1"/>
    </source>
</evidence>
<evidence type="ECO:0000256" key="1">
    <source>
        <dbReference type="SAM" id="MobiDB-lite"/>
    </source>
</evidence>
<protein>
    <recommendedName>
        <fullName evidence="7">NADH dehydrogenase [ubiquinone] flavoprotein 3, mitochondrial</fullName>
    </recommendedName>
</protein>
<name>A0A813XE03_9BILA</name>
<evidence type="ECO:0000313" key="5">
    <source>
        <dbReference type="EMBL" id="CAF4048287.1"/>
    </source>
</evidence>
<dbReference type="Proteomes" id="UP000663829">
    <property type="component" value="Unassembled WGS sequence"/>
</dbReference>
<dbReference type="InterPro" id="IPR026193">
    <property type="entry name" value="NDUFV3"/>
</dbReference>
<dbReference type="EMBL" id="CAJNOK010016212">
    <property type="protein sequence ID" value="CAF1240764.1"/>
    <property type="molecule type" value="Genomic_DNA"/>
</dbReference>
<dbReference type="EMBL" id="CAJOBA010037764">
    <property type="protein sequence ID" value="CAF4048287.1"/>
    <property type="molecule type" value="Genomic_DNA"/>
</dbReference>
<comment type="caution">
    <text evidence="2">The sequence shown here is derived from an EMBL/GenBank/DDBJ whole genome shotgun (WGS) entry which is preliminary data.</text>
</comment>